<evidence type="ECO:0000259" key="18">
    <source>
        <dbReference type="PROSITE" id="PS51157"/>
    </source>
</evidence>
<feature type="compositionally biased region" description="Polar residues" evidence="17">
    <location>
        <begin position="238"/>
        <end position="253"/>
    </location>
</feature>
<dbReference type="EC" id="2.3.2.27" evidence="3"/>
<evidence type="ECO:0000256" key="8">
    <source>
        <dbReference type="ARBA" id="ARBA00022771"/>
    </source>
</evidence>
<organism evidence="19 20">
    <name type="scientific">Acipenser oxyrinchus oxyrinchus</name>
    <dbReference type="NCBI Taxonomy" id="40147"/>
    <lineage>
        <taxon>Eukaryota</taxon>
        <taxon>Metazoa</taxon>
        <taxon>Chordata</taxon>
        <taxon>Craniata</taxon>
        <taxon>Vertebrata</taxon>
        <taxon>Euteleostomi</taxon>
        <taxon>Actinopterygii</taxon>
        <taxon>Chondrostei</taxon>
        <taxon>Acipenseriformes</taxon>
        <taxon>Acipenseridae</taxon>
        <taxon>Acipenser</taxon>
    </lineage>
</organism>
<evidence type="ECO:0000256" key="6">
    <source>
        <dbReference type="ARBA" id="ARBA00022679"/>
    </source>
</evidence>
<protein>
    <recommendedName>
        <fullName evidence="13">Putative E3 ubiquitin-protein ligase UBR7</fullName>
        <ecNumber evidence="3">2.3.2.27</ecNumber>
    </recommendedName>
    <alternativeName>
        <fullName evidence="14">N-recognin-7</fullName>
    </alternativeName>
    <alternativeName>
        <fullName evidence="15">RING-type E3 ubiquitin transferase UBR7</fullName>
    </alternativeName>
</protein>
<comment type="function">
    <text evidence="12">E3 ubiquitin-protein ligase which is a component of the N-end rule pathway. Recognizes and binds to proteins bearing specific N-terminal residues that are destabilizing according to the N-end rule, leading to their ubiquitination and subsequent degradation.</text>
</comment>
<evidence type="ECO:0000313" key="20">
    <source>
        <dbReference type="Proteomes" id="UP001230051"/>
    </source>
</evidence>
<name>A0AAD8CYV0_ACIOX</name>
<evidence type="ECO:0000256" key="12">
    <source>
        <dbReference type="ARBA" id="ARBA00055627"/>
    </source>
</evidence>
<keyword evidence="8" id="KW-0863">Zinc-finger</keyword>
<keyword evidence="5" id="KW-0597">Phosphoprotein</keyword>
<feature type="domain" description="UBR-type" evidence="18">
    <location>
        <begin position="37"/>
        <end position="109"/>
    </location>
</feature>
<evidence type="ECO:0000256" key="7">
    <source>
        <dbReference type="ARBA" id="ARBA00022723"/>
    </source>
</evidence>
<dbReference type="InterPro" id="IPR013083">
    <property type="entry name" value="Znf_RING/FYVE/PHD"/>
</dbReference>
<dbReference type="GO" id="GO:0008270">
    <property type="term" value="F:zinc ion binding"/>
    <property type="evidence" value="ECO:0007669"/>
    <property type="project" value="UniProtKB-KW"/>
</dbReference>
<evidence type="ECO:0000256" key="16">
    <source>
        <dbReference type="PROSITE-ProRule" id="PRU00508"/>
    </source>
</evidence>
<keyword evidence="10" id="KW-0862">Zinc</keyword>
<comment type="pathway">
    <text evidence="2">Protein modification; protein ubiquitination.</text>
</comment>
<dbReference type="FunFam" id="3.30.40.10:FF:000183">
    <property type="entry name" value="putative E3 ubiquitin-protein ligase UBR7"/>
    <property type="match status" value="1"/>
</dbReference>
<dbReference type="SMART" id="SM00396">
    <property type="entry name" value="ZnF_UBR1"/>
    <property type="match status" value="1"/>
</dbReference>
<evidence type="ECO:0000256" key="17">
    <source>
        <dbReference type="SAM" id="MobiDB-lite"/>
    </source>
</evidence>
<gene>
    <name evidence="19" type="ORF">AOXY_G20792</name>
</gene>
<keyword evidence="4" id="KW-1017">Isopeptide bond</keyword>
<dbReference type="PANTHER" id="PTHR13513">
    <property type="entry name" value="E3 UBIQUITIN-PROTEIN LIGASE UBR7"/>
    <property type="match status" value="1"/>
</dbReference>
<sequence>MAVNEGDEVVLSMVDVLEENEELENEASAVLGGSDPEKCSYPKGYVKRQALYACSTCTPKDEDPAGICLACSYKCHEGHDLYELYTKRNFRCDCGNSKFKGFECKLYSGKDTLNTNNKYNQNFVGLYCTCKRPYPDPEDEVSDEMIQCIVCEDWFHGRHLGAISTESVELQEMICVSCTNRTPFLWAYAAQLAAPSVTVVSPIEADVDMSMEETEGKKGVKEETDNKAPEPSAEETPTCKSEGQQPSTSSASDQKPVVNGETACKRKLDQAETETCKLEKLKAKASVQKDTAIYLPYNWRSKLCTCQRCKKTYAESEVPFLLDESDTVLAYEKRGQSSQESDTESRDPLMAALSGMDRVQQLEMIYEYNDLKTELKDYLKRFADEGKVVTSEDIQDFFEQLRSRKRRRVDNDHHYYT</sequence>
<keyword evidence="6" id="KW-0808">Transferase</keyword>
<comment type="caution">
    <text evidence="19">The sequence shown here is derived from an EMBL/GenBank/DDBJ whole genome shotgun (WGS) entry which is preliminary data.</text>
</comment>
<evidence type="ECO:0000256" key="5">
    <source>
        <dbReference type="ARBA" id="ARBA00022553"/>
    </source>
</evidence>
<dbReference type="SUPFAM" id="SSF57903">
    <property type="entry name" value="FYVE/PHD zinc finger"/>
    <property type="match status" value="1"/>
</dbReference>
<dbReference type="SMART" id="SM00249">
    <property type="entry name" value="PHD"/>
    <property type="match status" value="1"/>
</dbReference>
<keyword evidence="9" id="KW-0833">Ubl conjugation pathway</keyword>
<reference evidence="19" key="1">
    <citation type="submission" date="2022-02" db="EMBL/GenBank/DDBJ databases">
        <title>Atlantic sturgeon de novo genome assembly.</title>
        <authorList>
            <person name="Stock M."/>
            <person name="Klopp C."/>
            <person name="Guiguen Y."/>
            <person name="Cabau C."/>
            <person name="Parinello H."/>
            <person name="Santidrian Yebra-Pimentel E."/>
            <person name="Kuhl H."/>
            <person name="Dirks R.P."/>
            <person name="Guessner J."/>
            <person name="Wuertz S."/>
            <person name="Du K."/>
            <person name="Schartl M."/>
        </authorList>
    </citation>
    <scope>NUCLEOTIDE SEQUENCE</scope>
    <source>
        <strain evidence="19">STURGEONOMICS-FGT-2020</strain>
        <tissue evidence="19">Whole blood</tissue>
    </source>
</reference>
<dbReference type="PANTHER" id="PTHR13513:SF9">
    <property type="entry name" value="E3 UBIQUITIN-PROTEIN LIGASE UBR7-RELATED"/>
    <property type="match status" value="1"/>
</dbReference>
<dbReference type="InterPro" id="IPR011011">
    <property type="entry name" value="Znf_FYVE_PHD"/>
</dbReference>
<keyword evidence="7" id="KW-0479">Metal-binding</keyword>
<dbReference type="Gene3D" id="3.30.40.10">
    <property type="entry name" value="Zinc/RING finger domain, C3HC4 (zinc finger)"/>
    <property type="match status" value="1"/>
</dbReference>
<dbReference type="PROSITE" id="PS51157">
    <property type="entry name" value="ZF_UBR"/>
    <property type="match status" value="1"/>
</dbReference>
<dbReference type="AlphaFoldDB" id="A0AAD8CYV0"/>
<evidence type="ECO:0000256" key="11">
    <source>
        <dbReference type="ARBA" id="ARBA00022843"/>
    </source>
</evidence>
<evidence type="ECO:0000256" key="15">
    <source>
        <dbReference type="ARBA" id="ARBA00083573"/>
    </source>
</evidence>
<dbReference type="GO" id="GO:0005737">
    <property type="term" value="C:cytoplasm"/>
    <property type="evidence" value="ECO:0007669"/>
    <property type="project" value="TreeGrafter"/>
</dbReference>
<evidence type="ECO:0000256" key="1">
    <source>
        <dbReference type="ARBA" id="ARBA00000900"/>
    </source>
</evidence>
<dbReference type="InterPro" id="IPR040204">
    <property type="entry name" value="UBR7"/>
</dbReference>
<dbReference type="EMBL" id="JAGXEW010000020">
    <property type="protein sequence ID" value="KAK1160542.1"/>
    <property type="molecule type" value="Genomic_DNA"/>
</dbReference>
<dbReference type="InterPro" id="IPR003126">
    <property type="entry name" value="Znf_UBR"/>
</dbReference>
<evidence type="ECO:0000256" key="4">
    <source>
        <dbReference type="ARBA" id="ARBA00022499"/>
    </source>
</evidence>
<dbReference type="InterPro" id="IPR001965">
    <property type="entry name" value="Znf_PHD"/>
</dbReference>
<evidence type="ECO:0000256" key="14">
    <source>
        <dbReference type="ARBA" id="ARBA00078314"/>
    </source>
</evidence>
<dbReference type="GO" id="GO:0061630">
    <property type="term" value="F:ubiquitin protein ligase activity"/>
    <property type="evidence" value="ECO:0007669"/>
    <property type="project" value="UniProtKB-EC"/>
</dbReference>
<evidence type="ECO:0000256" key="10">
    <source>
        <dbReference type="ARBA" id="ARBA00022833"/>
    </source>
</evidence>
<keyword evidence="20" id="KW-1185">Reference proteome</keyword>
<evidence type="ECO:0000256" key="3">
    <source>
        <dbReference type="ARBA" id="ARBA00012483"/>
    </source>
</evidence>
<comment type="catalytic activity">
    <reaction evidence="1">
        <text>S-ubiquitinyl-[E2 ubiquitin-conjugating enzyme]-L-cysteine + [acceptor protein]-L-lysine = [E2 ubiquitin-conjugating enzyme]-L-cysteine + N(6)-ubiquitinyl-[acceptor protein]-L-lysine.</text>
        <dbReference type="EC" id="2.3.2.27"/>
    </reaction>
</comment>
<dbReference type="InterPro" id="IPR047506">
    <property type="entry name" value="UBR7-like_UBR-box"/>
</dbReference>
<accession>A0AAD8CYV0</accession>
<keyword evidence="11" id="KW-0832">Ubl conjugation</keyword>
<evidence type="ECO:0000256" key="13">
    <source>
        <dbReference type="ARBA" id="ARBA00071060"/>
    </source>
</evidence>
<dbReference type="CDD" id="cd15542">
    <property type="entry name" value="PHD_UBR7"/>
    <property type="match status" value="1"/>
</dbReference>
<evidence type="ECO:0000313" key="19">
    <source>
        <dbReference type="EMBL" id="KAK1160542.1"/>
    </source>
</evidence>
<dbReference type="Pfam" id="PF02207">
    <property type="entry name" value="zf-UBR"/>
    <property type="match status" value="1"/>
</dbReference>
<evidence type="ECO:0000256" key="2">
    <source>
        <dbReference type="ARBA" id="ARBA00004906"/>
    </source>
</evidence>
<feature type="zinc finger region" description="UBR-type" evidence="16">
    <location>
        <begin position="37"/>
        <end position="109"/>
    </location>
</feature>
<dbReference type="Proteomes" id="UP001230051">
    <property type="component" value="Unassembled WGS sequence"/>
</dbReference>
<feature type="region of interest" description="Disordered" evidence="17">
    <location>
        <begin position="210"/>
        <end position="259"/>
    </location>
</feature>
<dbReference type="CDD" id="cd19677">
    <property type="entry name" value="UBR-box_UBR7"/>
    <property type="match status" value="1"/>
</dbReference>
<evidence type="ECO:0000256" key="9">
    <source>
        <dbReference type="ARBA" id="ARBA00022786"/>
    </source>
</evidence>
<proteinExistence type="predicted"/>
<feature type="compositionally biased region" description="Basic and acidic residues" evidence="17">
    <location>
        <begin position="214"/>
        <end position="228"/>
    </location>
</feature>